<sequence>MMHLGSRVSALLDGRLPLHEEERAWAHVHECHPCRDLVEREGWVKTQLAGLSMADRTGREAPDRLKHSLLASARDDGPAPMLAPVPFATVSTRSRHRSLAAIGGGAAGAAVVGLLALGSPLTSQQLDRRAPVTDLGRPIQTATPTVDRTQDRVARRRGARDDLRKTSPGASTPAVVVVSKGPRVTMAP</sequence>
<evidence type="ECO:0000313" key="4">
    <source>
        <dbReference type="Proteomes" id="UP000502035"/>
    </source>
</evidence>
<proteinExistence type="predicted"/>
<feature type="region of interest" description="Disordered" evidence="1">
    <location>
        <begin position="137"/>
        <end position="188"/>
    </location>
</feature>
<feature type="transmembrane region" description="Helical" evidence="2">
    <location>
        <begin position="99"/>
        <end position="118"/>
    </location>
</feature>
<feature type="compositionally biased region" description="Basic and acidic residues" evidence="1">
    <location>
        <begin position="148"/>
        <end position="165"/>
    </location>
</feature>
<dbReference type="AlphaFoldDB" id="A0A6G7YBW4"/>
<gene>
    <name evidence="3" type="ORF">G7071_00490</name>
</gene>
<keyword evidence="2" id="KW-1133">Transmembrane helix</keyword>
<keyword evidence="4" id="KW-1185">Reference proteome</keyword>
<dbReference type="EMBL" id="CP049866">
    <property type="protein sequence ID" value="QIK74141.1"/>
    <property type="molecule type" value="Genomic_DNA"/>
</dbReference>
<keyword evidence="2" id="KW-0472">Membrane</keyword>
<dbReference type="Proteomes" id="UP000502035">
    <property type="component" value="Chromosome"/>
</dbReference>
<dbReference type="KEGG" id="npi:G7071_00490"/>
<keyword evidence="2" id="KW-0812">Transmembrane</keyword>
<protein>
    <recommendedName>
        <fullName evidence="5">Zinc-finger domain-containing protein</fullName>
    </recommendedName>
</protein>
<dbReference type="RefSeq" id="WP_166313688.1">
    <property type="nucleotide sequence ID" value="NZ_CP049866.1"/>
</dbReference>
<reference evidence="3 4" key="1">
    <citation type="submission" date="2020-03" db="EMBL/GenBank/DDBJ databases">
        <title>Nocardioides sp. nov., isolated from fish.</title>
        <authorList>
            <person name="Hyun D.-W."/>
            <person name="Bae J.-W."/>
        </authorList>
    </citation>
    <scope>NUCLEOTIDE SEQUENCE [LARGE SCALE GENOMIC DNA]</scope>
    <source>
        <strain evidence="3 4">HDW12A</strain>
    </source>
</reference>
<organism evidence="3 4">
    <name type="scientific">Nocardioides piscis</name>
    <dbReference type="NCBI Taxonomy" id="2714938"/>
    <lineage>
        <taxon>Bacteria</taxon>
        <taxon>Bacillati</taxon>
        <taxon>Actinomycetota</taxon>
        <taxon>Actinomycetes</taxon>
        <taxon>Propionibacteriales</taxon>
        <taxon>Nocardioidaceae</taxon>
        <taxon>Nocardioides</taxon>
    </lineage>
</organism>
<evidence type="ECO:0000313" key="3">
    <source>
        <dbReference type="EMBL" id="QIK74141.1"/>
    </source>
</evidence>
<name>A0A6G7YBW4_9ACTN</name>
<evidence type="ECO:0000256" key="1">
    <source>
        <dbReference type="SAM" id="MobiDB-lite"/>
    </source>
</evidence>
<accession>A0A6G7YBW4</accession>
<evidence type="ECO:0000256" key="2">
    <source>
        <dbReference type="SAM" id="Phobius"/>
    </source>
</evidence>
<evidence type="ECO:0008006" key="5">
    <source>
        <dbReference type="Google" id="ProtNLM"/>
    </source>
</evidence>